<organism evidence="2 3">
    <name type="scientific">Lampropedia puyangensis</name>
    <dbReference type="NCBI Taxonomy" id="1330072"/>
    <lineage>
        <taxon>Bacteria</taxon>
        <taxon>Pseudomonadati</taxon>
        <taxon>Pseudomonadota</taxon>
        <taxon>Betaproteobacteria</taxon>
        <taxon>Burkholderiales</taxon>
        <taxon>Comamonadaceae</taxon>
        <taxon>Lampropedia</taxon>
    </lineage>
</organism>
<protein>
    <submittedName>
        <fullName evidence="2">Uncharacterized protein</fullName>
    </submittedName>
</protein>
<evidence type="ECO:0000313" key="2">
    <source>
        <dbReference type="EMBL" id="THU05363.1"/>
    </source>
</evidence>
<comment type="caution">
    <text evidence="2">The sequence shown here is derived from an EMBL/GenBank/DDBJ whole genome shotgun (WGS) entry which is preliminary data.</text>
</comment>
<proteinExistence type="predicted"/>
<sequence>MIFDTLIEVIVRACRLVFHLLTYGLIDFLFEGTGRLIWRAFGRRQIDDFVAIVTGLLFWIAVVALVIACL</sequence>
<keyword evidence="3" id="KW-1185">Reference proteome</keyword>
<reference evidence="2 3" key="1">
    <citation type="journal article" date="2015" name="Antonie Van Leeuwenhoek">
        <title>Lampropedia puyangensis sp. nov., isolated from symptomatic bark of Populus ? euramericana canker and emended description of Lampropedia hyalina (Ehrenberg 1832) Lee et al. 2004.</title>
        <authorList>
            <person name="Li Y."/>
            <person name="Wang T."/>
            <person name="Piao C.G."/>
            <person name="Wang L.F."/>
            <person name="Tian G.Z."/>
            <person name="Zhu T.H."/>
            <person name="Guo M.W."/>
        </authorList>
    </citation>
    <scope>NUCLEOTIDE SEQUENCE [LARGE SCALE GENOMIC DNA]</scope>
    <source>
        <strain evidence="2 3">2-bin</strain>
    </source>
</reference>
<evidence type="ECO:0000256" key="1">
    <source>
        <dbReference type="SAM" id="Phobius"/>
    </source>
</evidence>
<accession>A0A4S8FCN6</accession>
<keyword evidence="1" id="KW-0812">Transmembrane</keyword>
<keyword evidence="1" id="KW-1133">Transmembrane helix</keyword>
<feature type="transmembrane region" description="Helical" evidence="1">
    <location>
        <begin position="49"/>
        <end position="68"/>
    </location>
</feature>
<gene>
    <name evidence="2" type="ORF">E9531_02165</name>
</gene>
<dbReference type="EMBL" id="STFG01000001">
    <property type="protein sequence ID" value="THU05363.1"/>
    <property type="molecule type" value="Genomic_DNA"/>
</dbReference>
<name>A0A4S8FCN6_9BURK</name>
<dbReference type="AlphaFoldDB" id="A0A4S8FCN6"/>
<dbReference type="RefSeq" id="WP_136572073.1">
    <property type="nucleotide sequence ID" value="NZ_STFG01000001.1"/>
</dbReference>
<evidence type="ECO:0000313" key="3">
    <source>
        <dbReference type="Proteomes" id="UP000308917"/>
    </source>
</evidence>
<keyword evidence="1" id="KW-0472">Membrane</keyword>
<dbReference type="Proteomes" id="UP000308917">
    <property type="component" value="Unassembled WGS sequence"/>
</dbReference>
<feature type="transmembrane region" description="Helical" evidence="1">
    <location>
        <begin position="16"/>
        <end position="37"/>
    </location>
</feature>